<dbReference type="InParanoid" id="K9G740"/>
<accession>K9G740</accession>
<reference evidence="3" key="1">
    <citation type="journal article" date="2012" name="BMC Genomics">
        <title>Genome sequence of the necrotrophic fungus Penicillium digitatum, the main postharvest pathogen of citrus.</title>
        <authorList>
            <person name="Marcet-Houben M."/>
            <person name="Ballester A.-R."/>
            <person name="de la Fuente B."/>
            <person name="Harries E."/>
            <person name="Marcos J.F."/>
            <person name="Gonzalez-Candelas L."/>
            <person name="Gabaldon T."/>
        </authorList>
    </citation>
    <scope>NUCLEOTIDE SEQUENCE [LARGE SCALE GENOMIC DNA]</scope>
    <source>
        <strain evidence="3">PHI26 / CECT 20796</strain>
    </source>
</reference>
<name>K9G740_PEND2</name>
<dbReference type="AlphaFoldDB" id="K9G740"/>
<sequence>MRASPSVRDILEALWILPTWHCEVSIPDERSDWPILVIYELIDSSELGTEANPIVIGDDPTPFGSASNPIVIHIDEDCGHKEAEQLGSDADTEIMATPEFWEKLIDESLPAPADERADVNSVSVLPPTTQLACEDLEEPRIVEQNCPRLDDKAIKDRAPKVMEDHSVALYGQTSQVETDRNKYEDNNYPVCGVPDTISITDQSQAQETPHSTTKCIASEPPHGSYGRWSAKRKLSDTDSVSPEPRRSERLIKRARQSVPRI</sequence>
<dbReference type="HOGENOM" id="CLU_1138333_0_0_1"/>
<evidence type="ECO:0000313" key="2">
    <source>
        <dbReference type="EMBL" id="EKV16762.1"/>
    </source>
</evidence>
<organism evidence="2 3">
    <name type="scientific">Penicillium digitatum (strain PHI26 / CECT 20796)</name>
    <name type="common">Green mold</name>
    <dbReference type="NCBI Taxonomy" id="1170229"/>
    <lineage>
        <taxon>Eukaryota</taxon>
        <taxon>Fungi</taxon>
        <taxon>Dikarya</taxon>
        <taxon>Ascomycota</taxon>
        <taxon>Pezizomycotina</taxon>
        <taxon>Eurotiomycetes</taxon>
        <taxon>Eurotiomycetidae</taxon>
        <taxon>Eurotiales</taxon>
        <taxon>Aspergillaceae</taxon>
        <taxon>Penicillium</taxon>
    </lineage>
</organism>
<feature type="region of interest" description="Disordered" evidence="1">
    <location>
        <begin position="201"/>
        <end position="261"/>
    </location>
</feature>
<proteinExistence type="predicted"/>
<gene>
    <name evidence="2" type="ORF">PDIG_18930</name>
</gene>
<protein>
    <submittedName>
        <fullName evidence="2">Uncharacterized protein</fullName>
    </submittedName>
</protein>
<feature type="compositionally biased region" description="Polar residues" evidence="1">
    <location>
        <begin position="201"/>
        <end position="215"/>
    </location>
</feature>
<dbReference type="EMBL" id="AKCT01000089">
    <property type="protein sequence ID" value="EKV16762.1"/>
    <property type="molecule type" value="Genomic_DNA"/>
</dbReference>
<evidence type="ECO:0000313" key="3">
    <source>
        <dbReference type="Proteomes" id="UP000009882"/>
    </source>
</evidence>
<dbReference type="STRING" id="1170229.K9G740"/>
<keyword evidence="3" id="KW-1185">Reference proteome</keyword>
<comment type="caution">
    <text evidence="2">The sequence shown here is derived from an EMBL/GenBank/DDBJ whole genome shotgun (WGS) entry which is preliminary data.</text>
</comment>
<dbReference type="OrthoDB" id="4360356at2759"/>
<dbReference type="Proteomes" id="UP000009882">
    <property type="component" value="Unassembled WGS sequence"/>
</dbReference>
<evidence type="ECO:0000256" key="1">
    <source>
        <dbReference type="SAM" id="MobiDB-lite"/>
    </source>
</evidence>